<accession>A0A362X0P2</accession>
<dbReference type="Pfam" id="PF14352">
    <property type="entry name" value="DUF4402"/>
    <property type="match status" value="1"/>
</dbReference>
<sequence>MKQLNLCIILLAVLSTTKMAHAQGTETDDARVTSSIIPAIVCTIGQNSLQFGALSADPNTASTLTLSASSPTTVTVDGVSSIKVYSYLPKSAADFNILGKAGSRFSVTLPSQTTLTNTTEVGVTMTVNEFTSNLSNNIGSLSGSSG</sequence>
<feature type="signal peptide" evidence="1">
    <location>
        <begin position="1"/>
        <end position="22"/>
    </location>
</feature>
<dbReference type="InterPro" id="IPR025514">
    <property type="entry name" value="DUF4402"/>
</dbReference>
<dbReference type="Proteomes" id="UP000251545">
    <property type="component" value="Unassembled WGS sequence"/>
</dbReference>
<evidence type="ECO:0000313" key="3">
    <source>
        <dbReference type="Proteomes" id="UP000251545"/>
    </source>
</evidence>
<comment type="caution">
    <text evidence="2">The sequence shown here is derived from an EMBL/GenBank/DDBJ whole genome shotgun (WGS) entry which is preliminary data.</text>
</comment>
<dbReference type="EMBL" id="PVEO01000003">
    <property type="protein sequence ID" value="PQV49474.1"/>
    <property type="molecule type" value="Genomic_DNA"/>
</dbReference>
<reference evidence="2 3" key="1">
    <citation type="submission" date="2018-02" db="EMBL/GenBank/DDBJ databases">
        <title>Genomic Encyclopedia of Archaeal and Bacterial Type Strains, Phase II (KMG-II): from individual species to whole genera.</title>
        <authorList>
            <person name="Goeker M."/>
        </authorList>
    </citation>
    <scope>NUCLEOTIDE SEQUENCE [LARGE SCALE GENOMIC DNA]</scope>
    <source>
        <strain evidence="2 3">DSM 21165</strain>
    </source>
</reference>
<protein>
    <submittedName>
        <fullName evidence="2">Uncharacterized protein DUF4402</fullName>
    </submittedName>
</protein>
<proteinExistence type="predicted"/>
<evidence type="ECO:0000313" key="2">
    <source>
        <dbReference type="EMBL" id="PQV49474.1"/>
    </source>
</evidence>
<name>A0A362X0P2_9FLAO</name>
<organism evidence="2 3">
    <name type="scientific">Jejuia pallidilutea</name>
    <dbReference type="NCBI Taxonomy" id="504487"/>
    <lineage>
        <taxon>Bacteria</taxon>
        <taxon>Pseudomonadati</taxon>
        <taxon>Bacteroidota</taxon>
        <taxon>Flavobacteriia</taxon>
        <taxon>Flavobacteriales</taxon>
        <taxon>Flavobacteriaceae</taxon>
        <taxon>Jejuia</taxon>
    </lineage>
</organism>
<dbReference type="AlphaFoldDB" id="A0A362X0P2"/>
<keyword evidence="1" id="KW-0732">Signal</keyword>
<gene>
    <name evidence="2" type="ORF">CLV33_103105</name>
</gene>
<feature type="chain" id="PRO_5016561163" evidence="1">
    <location>
        <begin position="23"/>
        <end position="146"/>
    </location>
</feature>
<evidence type="ECO:0000256" key="1">
    <source>
        <dbReference type="SAM" id="SignalP"/>
    </source>
</evidence>